<reference evidence="2 3" key="1">
    <citation type="submission" date="2019-03" db="EMBL/GenBank/DDBJ databases">
        <title>First draft genome of Liparis tanakae, snailfish: a comprehensive survey of snailfish specific genes.</title>
        <authorList>
            <person name="Kim W."/>
            <person name="Song I."/>
            <person name="Jeong J.-H."/>
            <person name="Kim D."/>
            <person name="Kim S."/>
            <person name="Ryu S."/>
            <person name="Song J.Y."/>
            <person name="Lee S.K."/>
        </authorList>
    </citation>
    <scope>NUCLEOTIDE SEQUENCE [LARGE SCALE GENOMIC DNA]</scope>
    <source>
        <tissue evidence="2">Muscle</tissue>
    </source>
</reference>
<name>A0A4Z2E3Z5_9TELE</name>
<feature type="region of interest" description="Disordered" evidence="1">
    <location>
        <begin position="1"/>
        <end position="59"/>
    </location>
</feature>
<feature type="compositionally biased region" description="Basic and acidic residues" evidence="1">
    <location>
        <begin position="45"/>
        <end position="59"/>
    </location>
</feature>
<dbReference type="AlphaFoldDB" id="A0A4Z2E3Z5"/>
<feature type="compositionally biased region" description="Basic and acidic residues" evidence="1">
    <location>
        <begin position="97"/>
        <end position="111"/>
    </location>
</feature>
<feature type="region of interest" description="Disordered" evidence="1">
    <location>
        <begin position="87"/>
        <end position="111"/>
    </location>
</feature>
<dbReference type="EMBL" id="SRLO01017756">
    <property type="protein sequence ID" value="TNN23656.1"/>
    <property type="molecule type" value="Genomic_DNA"/>
</dbReference>
<evidence type="ECO:0000256" key="1">
    <source>
        <dbReference type="SAM" id="MobiDB-lite"/>
    </source>
</evidence>
<sequence length="111" mass="12376">MHRPERRDSQPSLRQAAPTQRRADGNLCGSLKSRVKSKPAGNAGGREKTRRGETLDRNADIPERRCTEFEGWRVLPGNRAAALPLGRVKTETGTNDENARCVTREKPRPDS</sequence>
<proteinExistence type="predicted"/>
<gene>
    <name evidence="2" type="ORF">EYF80_066222</name>
</gene>
<evidence type="ECO:0000313" key="2">
    <source>
        <dbReference type="EMBL" id="TNN23656.1"/>
    </source>
</evidence>
<protein>
    <submittedName>
        <fullName evidence="2">Uncharacterized protein</fullName>
    </submittedName>
</protein>
<evidence type="ECO:0000313" key="3">
    <source>
        <dbReference type="Proteomes" id="UP000314294"/>
    </source>
</evidence>
<organism evidence="2 3">
    <name type="scientific">Liparis tanakae</name>
    <name type="common">Tanaka's snailfish</name>
    <dbReference type="NCBI Taxonomy" id="230148"/>
    <lineage>
        <taxon>Eukaryota</taxon>
        <taxon>Metazoa</taxon>
        <taxon>Chordata</taxon>
        <taxon>Craniata</taxon>
        <taxon>Vertebrata</taxon>
        <taxon>Euteleostomi</taxon>
        <taxon>Actinopterygii</taxon>
        <taxon>Neopterygii</taxon>
        <taxon>Teleostei</taxon>
        <taxon>Neoteleostei</taxon>
        <taxon>Acanthomorphata</taxon>
        <taxon>Eupercaria</taxon>
        <taxon>Perciformes</taxon>
        <taxon>Cottioidei</taxon>
        <taxon>Cottales</taxon>
        <taxon>Liparidae</taxon>
        <taxon>Liparis</taxon>
    </lineage>
</organism>
<accession>A0A4Z2E3Z5</accession>
<dbReference type="Proteomes" id="UP000314294">
    <property type="component" value="Unassembled WGS sequence"/>
</dbReference>
<comment type="caution">
    <text evidence="2">The sequence shown here is derived from an EMBL/GenBank/DDBJ whole genome shotgun (WGS) entry which is preliminary data.</text>
</comment>
<keyword evidence="3" id="KW-1185">Reference proteome</keyword>